<dbReference type="EMBL" id="JAHQIW010000634">
    <property type="protein sequence ID" value="KAJ1349267.1"/>
    <property type="molecule type" value="Genomic_DNA"/>
</dbReference>
<sequence>MVGTYEQRIGYAFYLHLMGTICWAWHLSVPSPPHTSSSITVIRETAMNYECHVKNHCFPSIRHRMFIARHHNPTSGTHQ</sequence>
<proteinExistence type="predicted"/>
<dbReference type="Proteomes" id="UP001196413">
    <property type="component" value="Unassembled WGS sequence"/>
</dbReference>
<name>A0AAD5MHR2_PARTN</name>
<dbReference type="Pfam" id="PF07062">
    <property type="entry name" value="Clc-like"/>
    <property type="match status" value="1"/>
</dbReference>
<evidence type="ECO:0000313" key="1">
    <source>
        <dbReference type="EMBL" id="KAJ1349267.1"/>
    </source>
</evidence>
<gene>
    <name evidence="1" type="ORF">KIN20_004751</name>
</gene>
<evidence type="ECO:0000313" key="2">
    <source>
        <dbReference type="Proteomes" id="UP001196413"/>
    </source>
</evidence>
<dbReference type="InterPro" id="IPR010761">
    <property type="entry name" value="Clc_prot-like"/>
</dbReference>
<dbReference type="GO" id="GO:0016020">
    <property type="term" value="C:membrane"/>
    <property type="evidence" value="ECO:0007669"/>
    <property type="project" value="InterPro"/>
</dbReference>
<protein>
    <submittedName>
        <fullName evidence="1">Uncharacterized protein</fullName>
    </submittedName>
</protein>
<keyword evidence="2" id="KW-1185">Reference proteome</keyword>
<reference evidence="1" key="1">
    <citation type="submission" date="2021-06" db="EMBL/GenBank/DDBJ databases">
        <title>Parelaphostrongylus tenuis whole genome reference sequence.</title>
        <authorList>
            <person name="Garwood T.J."/>
            <person name="Larsen P.A."/>
            <person name="Fountain-Jones N.M."/>
            <person name="Garbe J.R."/>
            <person name="Macchietto M.G."/>
            <person name="Kania S.A."/>
            <person name="Gerhold R.W."/>
            <person name="Richards J.E."/>
            <person name="Wolf T.M."/>
        </authorList>
    </citation>
    <scope>NUCLEOTIDE SEQUENCE</scope>
    <source>
        <strain evidence="1">MNPRO001-30</strain>
        <tissue evidence="1">Meninges</tissue>
    </source>
</reference>
<accession>A0AAD5MHR2</accession>
<comment type="caution">
    <text evidence="1">The sequence shown here is derived from an EMBL/GenBank/DDBJ whole genome shotgun (WGS) entry which is preliminary data.</text>
</comment>
<dbReference type="AlphaFoldDB" id="A0AAD5MHR2"/>
<organism evidence="1 2">
    <name type="scientific">Parelaphostrongylus tenuis</name>
    <name type="common">Meningeal worm</name>
    <dbReference type="NCBI Taxonomy" id="148309"/>
    <lineage>
        <taxon>Eukaryota</taxon>
        <taxon>Metazoa</taxon>
        <taxon>Ecdysozoa</taxon>
        <taxon>Nematoda</taxon>
        <taxon>Chromadorea</taxon>
        <taxon>Rhabditida</taxon>
        <taxon>Rhabditina</taxon>
        <taxon>Rhabditomorpha</taxon>
        <taxon>Strongyloidea</taxon>
        <taxon>Metastrongylidae</taxon>
        <taxon>Parelaphostrongylus</taxon>
    </lineage>
</organism>